<accession>A0AAV5B2G1</accession>
<evidence type="ECO:0000256" key="2">
    <source>
        <dbReference type="ARBA" id="ARBA00017703"/>
    </source>
</evidence>
<dbReference type="InterPro" id="IPR010372">
    <property type="entry name" value="DNA_pol3_delta_N"/>
</dbReference>
<dbReference type="Gene3D" id="1.20.272.10">
    <property type="match status" value="1"/>
</dbReference>
<evidence type="ECO:0000256" key="5">
    <source>
        <dbReference type="ARBA" id="ARBA00022705"/>
    </source>
</evidence>
<evidence type="ECO:0000256" key="3">
    <source>
        <dbReference type="ARBA" id="ARBA00022679"/>
    </source>
</evidence>
<dbReference type="InterPro" id="IPR008921">
    <property type="entry name" value="DNA_pol3_clamp-load_cplx_C"/>
</dbReference>
<dbReference type="SUPFAM" id="SSF48019">
    <property type="entry name" value="post-AAA+ oligomerization domain-like"/>
    <property type="match status" value="1"/>
</dbReference>
<dbReference type="AlphaFoldDB" id="A0AAV5B2G1"/>
<dbReference type="InterPro" id="IPR005790">
    <property type="entry name" value="DNA_polIII_delta"/>
</dbReference>
<comment type="caution">
    <text evidence="10">The sequence shown here is derived from an EMBL/GenBank/DDBJ whole genome shotgun (WGS) entry which is preliminary data.</text>
</comment>
<dbReference type="GO" id="GO:0003677">
    <property type="term" value="F:DNA binding"/>
    <property type="evidence" value="ECO:0007669"/>
    <property type="project" value="InterPro"/>
</dbReference>
<proteinExistence type="inferred from homology"/>
<dbReference type="Proteomes" id="UP001055025">
    <property type="component" value="Unassembled WGS sequence"/>
</dbReference>
<comment type="catalytic activity">
    <reaction evidence="8">
        <text>DNA(n) + a 2'-deoxyribonucleoside 5'-triphosphate = DNA(n+1) + diphosphate</text>
        <dbReference type="Rhea" id="RHEA:22508"/>
        <dbReference type="Rhea" id="RHEA-COMP:17339"/>
        <dbReference type="Rhea" id="RHEA-COMP:17340"/>
        <dbReference type="ChEBI" id="CHEBI:33019"/>
        <dbReference type="ChEBI" id="CHEBI:61560"/>
        <dbReference type="ChEBI" id="CHEBI:173112"/>
        <dbReference type="EC" id="2.7.7.7"/>
    </reaction>
</comment>
<evidence type="ECO:0000313" key="10">
    <source>
        <dbReference type="EMBL" id="GJM55307.1"/>
    </source>
</evidence>
<dbReference type="NCBIfam" id="TIGR01128">
    <property type="entry name" value="holA"/>
    <property type="match status" value="1"/>
</dbReference>
<evidence type="ECO:0000313" key="11">
    <source>
        <dbReference type="Proteomes" id="UP001055025"/>
    </source>
</evidence>
<reference evidence="10" key="1">
    <citation type="journal article" date="2022" name="Int. J. Syst. Evol. Microbiol.">
        <title>Granulimonas faecalis gen. nov., sp. nov., and Leptogranulimonas caecicola gen. nov., sp. nov., novel lactate-producing Atopobiaceae bacteria isolated from mouse intestines, and an emended description of the family Atopobiaceae.</title>
        <authorList>
            <person name="Morinaga K."/>
            <person name="Kusada H."/>
            <person name="Sakamoto S."/>
            <person name="Murakami T."/>
            <person name="Toyoda A."/>
            <person name="Mori H."/>
            <person name="Meng X.Y."/>
            <person name="Takashino M."/>
            <person name="Murotomi K."/>
            <person name="Tamaki H."/>
        </authorList>
    </citation>
    <scope>NUCLEOTIDE SEQUENCE</scope>
    <source>
        <strain evidence="10">OPF53</strain>
    </source>
</reference>
<dbReference type="EMBL" id="BQKC01000001">
    <property type="protein sequence ID" value="GJM55307.1"/>
    <property type="molecule type" value="Genomic_DNA"/>
</dbReference>
<dbReference type="EC" id="2.7.7.7" evidence="1"/>
<dbReference type="PANTHER" id="PTHR34388:SF1">
    <property type="entry name" value="DNA POLYMERASE III SUBUNIT DELTA"/>
    <property type="match status" value="1"/>
</dbReference>
<name>A0AAV5B2G1_9ACTN</name>
<keyword evidence="5" id="KW-0235">DNA replication</keyword>
<evidence type="ECO:0000256" key="4">
    <source>
        <dbReference type="ARBA" id="ARBA00022695"/>
    </source>
</evidence>
<dbReference type="Pfam" id="PF06144">
    <property type="entry name" value="DNA_pol3_delta"/>
    <property type="match status" value="1"/>
</dbReference>
<feature type="domain" description="DNA polymerase III delta N-terminal" evidence="9">
    <location>
        <begin position="9"/>
        <end position="115"/>
    </location>
</feature>
<dbReference type="InterPro" id="IPR027417">
    <property type="entry name" value="P-loop_NTPase"/>
</dbReference>
<protein>
    <recommendedName>
        <fullName evidence="2">DNA polymerase III subunit delta</fullName>
        <ecNumber evidence="1">2.7.7.7</ecNumber>
    </recommendedName>
</protein>
<keyword evidence="6" id="KW-0239">DNA-directed DNA polymerase</keyword>
<sequence>MAQQLLPAYVAVGDNKVMREEAVARLKRHLDPAFGEFNLDECREPAKLTRDGLLQSLDQLPFGDGQRFVIVHGADHLPKDVSEAVVSYLGDPNPRTVLLLTAERLARNTRLYKAVAAQDPKPGKKGPVTVIGCSLPKPWELPGLFARFCGSFGLAVDQAAAAEVVDRVAPAKGDPTPMLRQVAFQLSSRYGAGASLGLAEVRDSVARIVEPKPWTFADAVAERDLPRALELYGLFRGDPEILLHMFAVDRLRELVCCRSLIAQGRGTPEAVAQAFGYPSQQRWRYKNHPRWASGFTDAELSRALRGAVECERTLKGSGSSRTAFVRWVSSVCS</sequence>
<comment type="similarity">
    <text evidence="7">Belongs to the DNA polymerase HolA subunit family.</text>
</comment>
<keyword evidence="3" id="KW-0808">Transferase</keyword>
<dbReference type="GO" id="GO:0003887">
    <property type="term" value="F:DNA-directed DNA polymerase activity"/>
    <property type="evidence" value="ECO:0007669"/>
    <property type="project" value="UniProtKB-KW"/>
</dbReference>
<dbReference type="GO" id="GO:0006261">
    <property type="term" value="P:DNA-templated DNA replication"/>
    <property type="evidence" value="ECO:0007669"/>
    <property type="project" value="TreeGrafter"/>
</dbReference>
<evidence type="ECO:0000256" key="6">
    <source>
        <dbReference type="ARBA" id="ARBA00022932"/>
    </source>
</evidence>
<dbReference type="Gene3D" id="3.40.50.300">
    <property type="entry name" value="P-loop containing nucleotide triphosphate hydrolases"/>
    <property type="match status" value="1"/>
</dbReference>
<keyword evidence="11" id="KW-1185">Reference proteome</keyword>
<gene>
    <name evidence="10" type="ORF">ATOP_09620</name>
</gene>
<organism evidence="10 11">
    <name type="scientific">Granulimonas faecalis</name>
    <dbReference type="NCBI Taxonomy" id="2894155"/>
    <lineage>
        <taxon>Bacteria</taxon>
        <taxon>Bacillati</taxon>
        <taxon>Actinomycetota</taxon>
        <taxon>Coriobacteriia</taxon>
        <taxon>Coriobacteriales</taxon>
        <taxon>Kribbibacteriaceae</taxon>
        <taxon>Granulimonas</taxon>
    </lineage>
</organism>
<evidence type="ECO:0000259" key="9">
    <source>
        <dbReference type="Pfam" id="PF06144"/>
    </source>
</evidence>
<dbReference type="RefSeq" id="WP_135977385.1">
    <property type="nucleotide sequence ID" value="NZ_BQKC01000001.1"/>
</dbReference>
<evidence type="ECO:0000256" key="1">
    <source>
        <dbReference type="ARBA" id="ARBA00012417"/>
    </source>
</evidence>
<keyword evidence="4" id="KW-0548">Nucleotidyltransferase</keyword>
<evidence type="ECO:0000256" key="8">
    <source>
        <dbReference type="ARBA" id="ARBA00049244"/>
    </source>
</evidence>
<dbReference type="GO" id="GO:0009360">
    <property type="term" value="C:DNA polymerase III complex"/>
    <property type="evidence" value="ECO:0007669"/>
    <property type="project" value="InterPro"/>
</dbReference>
<dbReference type="PANTHER" id="PTHR34388">
    <property type="entry name" value="DNA POLYMERASE III SUBUNIT DELTA"/>
    <property type="match status" value="1"/>
</dbReference>
<evidence type="ECO:0000256" key="7">
    <source>
        <dbReference type="ARBA" id="ARBA00034754"/>
    </source>
</evidence>